<proteinExistence type="predicted"/>
<sequence>MSLRSRQKRCSRATSASWKHLKGSIPCNVRFDLGIYLMLHKLKRVLSGILCGLHDNTKVLTIPMRQAPSIRPRLLPQNDRERHARHDAHTLVLWSDCAHGQVRCSACERNRRVRVGVRVQDAHRSVEECVSSHSTKCGCHHSAESGNEERGLSPNAVHSANHCKRADSDGISPVHQGAFATVSSLERQTSPGRDLFPGRELAPQVKRPGGRGTAEHQVLPFFDPKWLLVQHQRVTQSTAAYRRDRANKCAPQQVTSRRCSSQRPTDGKHDTAEPIQGAQTSRRRCQTWPTWQTFPWAQRINRSSGSSWRLWRDGSARGGDRLHAATRKRQRHSLGTNAKGCDGAGG</sequence>
<accession>A0A024TP65</accession>
<organism evidence="2">
    <name type="scientific">Aphanomyces invadans</name>
    <dbReference type="NCBI Taxonomy" id="157072"/>
    <lineage>
        <taxon>Eukaryota</taxon>
        <taxon>Sar</taxon>
        <taxon>Stramenopiles</taxon>
        <taxon>Oomycota</taxon>
        <taxon>Saprolegniomycetes</taxon>
        <taxon>Saprolegniales</taxon>
        <taxon>Verrucalvaceae</taxon>
        <taxon>Aphanomyces</taxon>
    </lineage>
</organism>
<feature type="region of interest" description="Disordered" evidence="1">
    <location>
        <begin position="242"/>
        <end position="284"/>
    </location>
</feature>
<dbReference type="GeneID" id="20087625"/>
<dbReference type="VEuPathDB" id="FungiDB:H310_10575"/>
<protein>
    <submittedName>
        <fullName evidence="2">Uncharacterized protein</fullName>
    </submittedName>
</protein>
<dbReference type="AlphaFoldDB" id="A0A024TP65"/>
<reference evidence="2" key="1">
    <citation type="submission" date="2013-12" db="EMBL/GenBank/DDBJ databases">
        <title>The Genome Sequence of Aphanomyces invadans NJM9701.</title>
        <authorList>
            <consortium name="The Broad Institute Genomics Platform"/>
            <person name="Russ C."/>
            <person name="Tyler B."/>
            <person name="van West P."/>
            <person name="Dieguez-Uribeondo J."/>
            <person name="Young S.K."/>
            <person name="Zeng Q."/>
            <person name="Gargeya S."/>
            <person name="Fitzgerald M."/>
            <person name="Abouelleil A."/>
            <person name="Alvarado L."/>
            <person name="Chapman S.B."/>
            <person name="Gainer-Dewar J."/>
            <person name="Goldberg J."/>
            <person name="Griggs A."/>
            <person name="Gujja S."/>
            <person name="Hansen M."/>
            <person name="Howarth C."/>
            <person name="Imamovic A."/>
            <person name="Ireland A."/>
            <person name="Larimer J."/>
            <person name="McCowan C."/>
            <person name="Murphy C."/>
            <person name="Pearson M."/>
            <person name="Poon T.W."/>
            <person name="Priest M."/>
            <person name="Roberts A."/>
            <person name="Saif S."/>
            <person name="Shea T."/>
            <person name="Sykes S."/>
            <person name="Wortman J."/>
            <person name="Nusbaum C."/>
            <person name="Birren B."/>
        </authorList>
    </citation>
    <scope>NUCLEOTIDE SEQUENCE [LARGE SCALE GENOMIC DNA]</scope>
    <source>
        <strain evidence="2">NJM9701</strain>
    </source>
</reference>
<dbReference type="EMBL" id="KI913978">
    <property type="protein sequence ID" value="ETV95910.1"/>
    <property type="molecule type" value="Genomic_DNA"/>
</dbReference>
<feature type="compositionally biased region" description="Polar residues" evidence="1">
    <location>
        <begin position="250"/>
        <end position="264"/>
    </location>
</feature>
<feature type="non-terminal residue" evidence="2">
    <location>
        <position position="1"/>
    </location>
</feature>
<dbReference type="RefSeq" id="XP_008875221.1">
    <property type="nucleotide sequence ID" value="XM_008876999.1"/>
</dbReference>
<evidence type="ECO:0000313" key="2">
    <source>
        <dbReference type="EMBL" id="ETV95910.1"/>
    </source>
</evidence>
<evidence type="ECO:0000256" key="1">
    <source>
        <dbReference type="SAM" id="MobiDB-lite"/>
    </source>
</evidence>
<feature type="region of interest" description="Disordered" evidence="1">
    <location>
        <begin position="315"/>
        <end position="346"/>
    </location>
</feature>
<name>A0A024TP65_9STRA</name>
<feature type="region of interest" description="Disordered" evidence="1">
    <location>
        <begin position="183"/>
        <end position="213"/>
    </location>
</feature>
<gene>
    <name evidence="2" type="ORF">H310_10575</name>
</gene>